<keyword evidence="15" id="KW-1015">Disulfide bond</keyword>
<dbReference type="SUPFAM" id="SSF48726">
    <property type="entry name" value="Immunoglobulin"/>
    <property type="match status" value="2"/>
</dbReference>
<dbReference type="PANTHER" id="PTHR24416">
    <property type="entry name" value="TYROSINE-PROTEIN KINASE RECEPTOR"/>
    <property type="match status" value="1"/>
</dbReference>
<dbReference type="PROSITE" id="PS00107">
    <property type="entry name" value="PROTEIN_KINASE_ATP"/>
    <property type="match status" value="1"/>
</dbReference>
<dbReference type="GO" id="GO:0007169">
    <property type="term" value="P:cell surface receptor protein tyrosine kinase signaling pathway"/>
    <property type="evidence" value="ECO:0007669"/>
    <property type="project" value="TreeGrafter"/>
</dbReference>
<keyword evidence="27" id="KW-1185">Reference proteome</keyword>
<dbReference type="Pfam" id="PF13927">
    <property type="entry name" value="Ig_3"/>
    <property type="match status" value="2"/>
</dbReference>
<dbReference type="Gene3D" id="3.30.200.20">
    <property type="entry name" value="Phosphorylase Kinase, domain 1"/>
    <property type="match status" value="1"/>
</dbReference>
<dbReference type="PROSITE" id="PS50853">
    <property type="entry name" value="FN3"/>
    <property type="match status" value="3"/>
</dbReference>
<dbReference type="AlphaFoldDB" id="A0A2B4S8Z1"/>
<keyword evidence="17" id="KW-0325">Glycoprotein</keyword>
<dbReference type="InterPro" id="IPR003961">
    <property type="entry name" value="FN3_dom"/>
</dbReference>
<dbReference type="EC" id="2.7.10.1" evidence="4"/>
<protein>
    <recommendedName>
        <fullName evidence="4">receptor protein-tyrosine kinase</fullName>
        <ecNumber evidence="4">2.7.10.1</ecNumber>
    </recommendedName>
</protein>
<dbReference type="InterPro" id="IPR036116">
    <property type="entry name" value="FN3_sf"/>
</dbReference>
<keyword evidence="6" id="KW-0808">Transferase</keyword>
<dbReference type="OrthoDB" id="4062651at2759"/>
<evidence type="ECO:0000256" key="14">
    <source>
        <dbReference type="ARBA" id="ARBA00023137"/>
    </source>
</evidence>
<dbReference type="SMART" id="SM00408">
    <property type="entry name" value="IGc2"/>
    <property type="match status" value="2"/>
</dbReference>
<feature type="domain" description="Fibronectin type-III" evidence="25">
    <location>
        <begin position="337"/>
        <end position="430"/>
    </location>
</feature>
<dbReference type="PROSITE" id="PS50011">
    <property type="entry name" value="PROTEIN_KINASE_DOM"/>
    <property type="match status" value="1"/>
</dbReference>
<feature type="domain" description="Fibronectin type-III" evidence="25">
    <location>
        <begin position="530"/>
        <end position="625"/>
    </location>
</feature>
<evidence type="ECO:0000256" key="5">
    <source>
        <dbReference type="ARBA" id="ARBA00022475"/>
    </source>
</evidence>
<dbReference type="GO" id="GO:0043235">
    <property type="term" value="C:receptor complex"/>
    <property type="evidence" value="ECO:0007669"/>
    <property type="project" value="TreeGrafter"/>
</dbReference>
<dbReference type="InterPro" id="IPR017441">
    <property type="entry name" value="Protein_kinase_ATP_BS"/>
</dbReference>
<comment type="subcellular location">
    <subcellularLocation>
        <location evidence="2">Cell membrane</location>
    </subcellularLocation>
    <subcellularLocation>
        <location evidence="1">Membrane</location>
        <topology evidence="1">Single-pass membrane protein</topology>
    </subcellularLocation>
</comment>
<proteinExistence type="inferred from homology"/>
<dbReference type="PANTHER" id="PTHR24416:SF611">
    <property type="entry name" value="TYROSINE-PROTEIN KINASE TRANSMEMBRANE RECEPTOR ROR"/>
    <property type="match status" value="1"/>
</dbReference>
<keyword evidence="9 20" id="KW-0547">Nucleotide-binding</keyword>
<dbReference type="InterPro" id="IPR007110">
    <property type="entry name" value="Ig-like_dom"/>
</dbReference>
<dbReference type="FunFam" id="2.60.40.10:FF:000005">
    <property type="entry name" value="Neuronal cell adhesion molecule"/>
    <property type="match status" value="1"/>
</dbReference>
<evidence type="ECO:0000256" key="6">
    <source>
        <dbReference type="ARBA" id="ARBA00022679"/>
    </source>
</evidence>
<evidence type="ECO:0000259" key="25">
    <source>
        <dbReference type="PROSITE" id="PS50853"/>
    </source>
</evidence>
<accession>A0A2B4S8Z1</accession>
<dbReference type="SUPFAM" id="SSF56112">
    <property type="entry name" value="Protein kinase-like (PK-like)"/>
    <property type="match status" value="1"/>
</dbReference>
<feature type="domain" description="Ig-like" evidence="24">
    <location>
        <begin position="246"/>
        <end position="321"/>
    </location>
</feature>
<evidence type="ECO:0000256" key="19">
    <source>
        <dbReference type="ARBA" id="ARBA00051243"/>
    </source>
</evidence>
<dbReference type="InterPro" id="IPR020635">
    <property type="entry name" value="Tyr_kinase_cat_dom"/>
</dbReference>
<evidence type="ECO:0000256" key="15">
    <source>
        <dbReference type="ARBA" id="ARBA00023157"/>
    </source>
</evidence>
<dbReference type="PRINTS" id="PR00109">
    <property type="entry name" value="TYRKINASE"/>
</dbReference>
<keyword evidence="22" id="KW-0732">Signal</keyword>
<dbReference type="Gene3D" id="1.10.510.10">
    <property type="entry name" value="Transferase(Phosphotransferase) domain 1"/>
    <property type="match status" value="1"/>
</dbReference>
<dbReference type="InterPro" id="IPR011009">
    <property type="entry name" value="Kinase-like_dom_sf"/>
</dbReference>
<feature type="domain" description="Protein kinase" evidence="23">
    <location>
        <begin position="875"/>
        <end position="1148"/>
    </location>
</feature>
<evidence type="ECO:0000256" key="16">
    <source>
        <dbReference type="ARBA" id="ARBA00023170"/>
    </source>
</evidence>
<dbReference type="InterPro" id="IPR003598">
    <property type="entry name" value="Ig_sub2"/>
</dbReference>
<name>A0A2B4S8Z1_STYPI</name>
<feature type="domain" description="Ig-like" evidence="24">
    <location>
        <begin position="158"/>
        <end position="240"/>
    </location>
</feature>
<sequence length="1177" mass="133628">MLSLRGASVLVLCCVLRISFIAGLNSATKFTKIPPSKIFAVEGSDITFQWELNFGDLQDWKKFEQIYWGKTDGNDLIRKKYITVAKSWNGGLNPTLKDSVKSRTSWIGNVTHDRCKQKFVLRNVSKADQTTYGCTAIVYGDEIRSGPINLFVHDPVPPTLTGRSNANIDADEEDDLRLHCNASGDPKPMITWSKDGTPLLQNSSSSAVLQIPNLRQRDAGTYTCTATNKAGSASHSMVVRVVRYKPRINKTASSKPLLQSWIKKVTTLRCSADAKPLANFTWFKDGRQIVYGVNSAQDVGTLTLRPRNAGDFGLYSCRATNIKGAAWFHTRIFQLYPPSSPIIYQVTPDVLKFNITWNISKVKNSSRSLDFMITLLDANRHVIQTHSGIKGTFYTLENLQQNRTYILMLQARNIAGYGRAENVTVKTLEADPPRAPFIAVVPNVLSLNVTWFSSIEDNGIKIYDYFVKVVDYVSNRLVQEYKKVQKTSLVIDKLMRNRTYFVAIQARNEVGYGKPSNVSATTLLAGPPDVPLVTNITVSGKQCSLQWTEPFNGQSAILTYTVYVWEFVARLESYTREGIGSWNTTNLTYTLELDWDKMYWMAVSAWNKYGESFPLLRRKFRTDKNSKVQISTEMPTVLSSNKQESTVTKRKTEQLPTELPTIKQAENSESRKGVFSYYAPIWFVALAFATPMVVFLVWKITRRIIVKHCYKSSSDSDKETEIESDIDSELGNPSYLAKIVELQETSVSNEYESITDIFQKNLNLGYSMEDEQPRYSRSPVTHDYCCVSEGSSEYNHLNDIPTGRGSKSLKDSFYDDRLGHDDRQLTTGLGMFDIQMYSHLIHDGSPNIGVKRCIFPETSFILPPSQKWEISRDRLRIETTVGRGEFGLVKKGYALDVTDEGGWAVVAVKTIKENSNESQREDLLSELKVMKELLSHKHVVELLACVTKSEPLCVITEFAPYGDLLGFLRKKRGLRDDYYDIQQLPKRSLTSRLLMKFAWEIADGMAHLSAAKIIHRDLAARNVLLGENLTCKVTDFGMARNTRSKDIYERTSEGRLPLKWTALESLEYGRYTTKSDVWSFGVVLYEIFTIGGAPYPGMNVSELTKKLKSGYRMEKPKHVHNKLYDVMRSCWNKDPDQRHTFSQLNKTLNQLDKEVQNCINLRTYNGKLYENFKVFKN</sequence>
<dbReference type="InterPro" id="IPR001245">
    <property type="entry name" value="Ser-Thr/Tyr_kinase_cat_dom"/>
</dbReference>
<dbReference type="Pfam" id="PF00041">
    <property type="entry name" value="fn3"/>
    <property type="match status" value="1"/>
</dbReference>
<comment type="similarity">
    <text evidence="3">Belongs to the protein kinase superfamily. CAMK Ser/Thr protein kinase family.</text>
</comment>
<dbReference type="PROSITE" id="PS50835">
    <property type="entry name" value="IG_LIKE"/>
    <property type="match status" value="2"/>
</dbReference>
<evidence type="ECO:0000256" key="3">
    <source>
        <dbReference type="ARBA" id="ARBA00006692"/>
    </source>
</evidence>
<dbReference type="FunFam" id="1.10.510.10:FF:000554">
    <property type="entry name" value="Predicted protein"/>
    <property type="match status" value="1"/>
</dbReference>
<organism evidence="26 27">
    <name type="scientific">Stylophora pistillata</name>
    <name type="common">Smooth cauliflower coral</name>
    <dbReference type="NCBI Taxonomy" id="50429"/>
    <lineage>
        <taxon>Eukaryota</taxon>
        <taxon>Metazoa</taxon>
        <taxon>Cnidaria</taxon>
        <taxon>Anthozoa</taxon>
        <taxon>Hexacorallia</taxon>
        <taxon>Scleractinia</taxon>
        <taxon>Astrocoeniina</taxon>
        <taxon>Pocilloporidae</taxon>
        <taxon>Stylophora</taxon>
    </lineage>
</organism>
<dbReference type="PROSITE" id="PS00109">
    <property type="entry name" value="PROTEIN_KINASE_TYR"/>
    <property type="match status" value="1"/>
</dbReference>
<evidence type="ECO:0000256" key="9">
    <source>
        <dbReference type="ARBA" id="ARBA00022741"/>
    </source>
</evidence>
<evidence type="ECO:0000256" key="22">
    <source>
        <dbReference type="SAM" id="SignalP"/>
    </source>
</evidence>
<evidence type="ECO:0000256" key="4">
    <source>
        <dbReference type="ARBA" id="ARBA00011902"/>
    </source>
</evidence>
<evidence type="ECO:0000256" key="10">
    <source>
        <dbReference type="ARBA" id="ARBA00022777"/>
    </source>
</evidence>
<dbReference type="GO" id="GO:0005886">
    <property type="term" value="C:plasma membrane"/>
    <property type="evidence" value="ECO:0007669"/>
    <property type="project" value="UniProtKB-SubCell"/>
</dbReference>
<evidence type="ECO:0000256" key="2">
    <source>
        <dbReference type="ARBA" id="ARBA00004236"/>
    </source>
</evidence>
<comment type="catalytic activity">
    <reaction evidence="19">
        <text>L-tyrosyl-[protein] + ATP = O-phospho-L-tyrosyl-[protein] + ADP + H(+)</text>
        <dbReference type="Rhea" id="RHEA:10596"/>
        <dbReference type="Rhea" id="RHEA-COMP:10136"/>
        <dbReference type="Rhea" id="RHEA-COMP:20101"/>
        <dbReference type="ChEBI" id="CHEBI:15378"/>
        <dbReference type="ChEBI" id="CHEBI:30616"/>
        <dbReference type="ChEBI" id="CHEBI:46858"/>
        <dbReference type="ChEBI" id="CHEBI:61978"/>
        <dbReference type="ChEBI" id="CHEBI:456216"/>
        <dbReference type="EC" id="2.7.10.1"/>
    </reaction>
</comment>
<keyword evidence="14" id="KW-0829">Tyrosine-protein kinase</keyword>
<feature type="chain" id="PRO_5013129379" description="receptor protein-tyrosine kinase" evidence="22">
    <location>
        <begin position="28"/>
        <end position="1177"/>
    </location>
</feature>
<evidence type="ECO:0000256" key="18">
    <source>
        <dbReference type="ARBA" id="ARBA00023319"/>
    </source>
</evidence>
<dbReference type="InterPro" id="IPR013783">
    <property type="entry name" value="Ig-like_fold"/>
</dbReference>
<keyword evidence="16 26" id="KW-0675">Receptor</keyword>
<dbReference type="SMART" id="SM00219">
    <property type="entry name" value="TyrKc"/>
    <property type="match status" value="1"/>
</dbReference>
<evidence type="ECO:0000256" key="8">
    <source>
        <dbReference type="ARBA" id="ARBA00022737"/>
    </source>
</evidence>
<dbReference type="SUPFAM" id="SSF49265">
    <property type="entry name" value="Fibronectin type III"/>
    <property type="match status" value="2"/>
</dbReference>
<evidence type="ECO:0000313" key="27">
    <source>
        <dbReference type="Proteomes" id="UP000225706"/>
    </source>
</evidence>
<dbReference type="EMBL" id="LSMT01000140">
    <property type="protein sequence ID" value="PFX25856.1"/>
    <property type="molecule type" value="Genomic_DNA"/>
</dbReference>
<evidence type="ECO:0000256" key="20">
    <source>
        <dbReference type="PROSITE-ProRule" id="PRU10141"/>
    </source>
</evidence>
<dbReference type="SMART" id="SM00060">
    <property type="entry name" value="FN3"/>
    <property type="match status" value="3"/>
</dbReference>
<keyword evidence="7 21" id="KW-0812">Transmembrane</keyword>
<evidence type="ECO:0000256" key="12">
    <source>
        <dbReference type="ARBA" id="ARBA00022989"/>
    </source>
</evidence>
<keyword evidence="8" id="KW-0677">Repeat</keyword>
<evidence type="ECO:0000259" key="24">
    <source>
        <dbReference type="PROSITE" id="PS50835"/>
    </source>
</evidence>
<evidence type="ECO:0000256" key="1">
    <source>
        <dbReference type="ARBA" id="ARBA00004167"/>
    </source>
</evidence>
<feature type="transmembrane region" description="Helical" evidence="21">
    <location>
        <begin position="677"/>
        <end position="698"/>
    </location>
</feature>
<dbReference type="InterPro" id="IPR050122">
    <property type="entry name" value="RTK"/>
</dbReference>
<dbReference type="Gene3D" id="2.60.40.10">
    <property type="entry name" value="Immunoglobulins"/>
    <property type="match status" value="6"/>
</dbReference>
<dbReference type="InterPro" id="IPR000719">
    <property type="entry name" value="Prot_kinase_dom"/>
</dbReference>
<dbReference type="InterPro" id="IPR036179">
    <property type="entry name" value="Ig-like_dom_sf"/>
</dbReference>
<evidence type="ECO:0000256" key="21">
    <source>
        <dbReference type="SAM" id="Phobius"/>
    </source>
</evidence>
<feature type="domain" description="Fibronectin type-III" evidence="25">
    <location>
        <begin position="432"/>
        <end position="528"/>
    </location>
</feature>
<keyword evidence="12 21" id="KW-1133">Transmembrane helix</keyword>
<dbReference type="GO" id="GO:0004714">
    <property type="term" value="F:transmembrane receptor protein tyrosine kinase activity"/>
    <property type="evidence" value="ECO:0007669"/>
    <property type="project" value="UniProtKB-EC"/>
</dbReference>
<dbReference type="CDD" id="cd00063">
    <property type="entry name" value="FN3"/>
    <property type="match status" value="3"/>
</dbReference>
<dbReference type="InterPro" id="IPR003599">
    <property type="entry name" value="Ig_sub"/>
</dbReference>
<dbReference type="InterPro" id="IPR008266">
    <property type="entry name" value="Tyr_kinase_AS"/>
</dbReference>
<evidence type="ECO:0000259" key="23">
    <source>
        <dbReference type="PROSITE" id="PS50011"/>
    </source>
</evidence>
<keyword evidence="13 21" id="KW-0472">Membrane</keyword>
<dbReference type="CDD" id="cd00192">
    <property type="entry name" value="PTKc"/>
    <property type="match status" value="1"/>
</dbReference>
<evidence type="ECO:0000256" key="17">
    <source>
        <dbReference type="ARBA" id="ARBA00023180"/>
    </source>
</evidence>
<feature type="signal peptide" evidence="22">
    <location>
        <begin position="1"/>
        <end position="27"/>
    </location>
</feature>
<dbReference type="GO" id="GO:0005524">
    <property type="term" value="F:ATP binding"/>
    <property type="evidence" value="ECO:0007669"/>
    <property type="project" value="UniProtKB-UniRule"/>
</dbReference>
<dbReference type="CDD" id="cd00096">
    <property type="entry name" value="Ig"/>
    <property type="match status" value="2"/>
</dbReference>
<keyword evidence="10 26" id="KW-0418">Kinase</keyword>
<keyword evidence="18" id="KW-0393">Immunoglobulin domain</keyword>
<comment type="caution">
    <text evidence="26">The sequence shown here is derived from an EMBL/GenBank/DDBJ whole genome shotgun (WGS) entry which is preliminary data.</text>
</comment>
<evidence type="ECO:0000256" key="13">
    <source>
        <dbReference type="ARBA" id="ARBA00023136"/>
    </source>
</evidence>
<keyword evidence="5" id="KW-1003">Cell membrane</keyword>
<evidence type="ECO:0000256" key="11">
    <source>
        <dbReference type="ARBA" id="ARBA00022840"/>
    </source>
</evidence>
<dbReference type="Proteomes" id="UP000225706">
    <property type="component" value="Unassembled WGS sequence"/>
</dbReference>
<gene>
    <name evidence="26" type="primary">Cad96Ca</name>
    <name evidence="26" type="ORF">AWC38_SpisGene9487</name>
</gene>
<dbReference type="STRING" id="50429.A0A2B4S8Z1"/>
<dbReference type="SMART" id="SM00409">
    <property type="entry name" value="IG"/>
    <property type="match status" value="3"/>
</dbReference>
<reference evidence="27" key="1">
    <citation type="journal article" date="2017" name="bioRxiv">
        <title>Comparative analysis of the genomes of Stylophora pistillata and Acropora digitifera provides evidence for extensive differences between species of corals.</title>
        <authorList>
            <person name="Voolstra C.R."/>
            <person name="Li Y."/>
            <person name="Liew Y.J."/>
            <person name="Baumgarten S."/>
            <person name="Zoccola D."/>
            <person name="Flot J.-F."/>
            <person name="Tambutte S."/>
            <person name="Allemand D."/>
            <person name="Aranda M."/>
        </authorList>
    </citation>
    <scope>NUCLEOTIDE SEQUENCE [LARGE SCALE GENOMIC DNA]</scope>
</reference>
<evidence type="ECO:0000256" key="7">
    <source>
        <dbReference type="ARBA" id="ARBA00022692"/>
    </source>
</evidence>
<evidence type="ECO:0000313" key="26">
    <source>
        <dbReference type="EMBL" id="PFX25856.1"/>
    </source>
</evidence>
<keyword evidence="11 20" id="KW-0067">ATP-binding</keyword>
<feature type="binding site" evidence="20">
    <location>
        <position position="909"/>
    </location>
    <ligand>
        <name>ATP</name>
        <dbReference type="ChEBI" id="CHEBI:30616"/>
    </ligand>
</feature>
<dbReference type="Pfam" id="PF07714">
    <property type="entry name" value="PK_Tyr_Ser-Thr"/>
    <property type="match status" value="1"/>
</dbReference>